<dbReference type="EMBL" id="FN667741">
    <property type="protein sequence ID" value="CBJ79457.1"/>
    <property type="molecule type" value="Genomic_DNA"/>
</dbReference>
<dbReference type="STRING" id="406818.XBJ1_0306"/>
<evidence type="ECO:0000313" key="2">
    <source>
        <dbReference type="Proteomes" id="UP000002045"/>
    </source>
</evidence>
<dbReference type="Proteomes" id="UP000002045">
    <property type="component" value="Chromosome"/>
</dbReference>
<protein>
    <submittedName>
        <fullName evidence="1">Uncharacterized protein</fullName>
    </submittedName>
</protein>
<dbReference type="KEGG" id="xbo:XBJ1_0306"/>
<dbReference type="AlphaFoldDB" id="D3UYS9"/>
<evidence type="ECO:0000313" key="1">
    <source>
        <dbReference type="EMBL" id="CBJ79457.1"/>
    </source>
</evidence>
<sequence length="81" mass="9171">MESLCYTGLEADIFARESTVGTVWFVYAYQATMRQENEGNNGCKMSTSRQLACILNVWYWVVCKELAIFSKQVHNGAHLGT</sequence>
<accession>D3UYS9</accession>
<gene>
    <name evidence="1" type="ordered locus">XBJ1_0306</name>
</gene>
<name>D3UYS9_XENBS</name>
<proteinExistence type="predicted"/>
<reference evidence="1" key="1">
    <citation type="journal article" date="2011" name="PLoS ONE">
        <title>The entomopathogenic bacterial endosymbionts xenorhabdus and photorhabdus: convergent lifestyles from divergent genomes.</title>
        <authorList>
            <person name="Chaston J.M."/>
            <person name="Suen G."/>
            <person name="Tucker S.L."/>
            <person name="Andersen A.W."/>
            <person name="Bhasin A."/>
            <person name="Bode E."/>
            <person name="Bode H.B."/>
            <person name="Brachmann A.O."/>
            <person name="Cowles C.E."/>
            <person name="Cowles K.N."/>
            <person name="Darby C."/>
            <person name="de Leon L."/>
            <person name="Drace K."/>
            <person name="Du Z."/>
            <person name="Givaudan A."/>
            <person name="Herbert Tran E.E."/>
            <person name="Jewell K.A."/>
            <person name="Knack J.J."/>
            <person name="Krasomil-Osterfeld K.C."/>
            <person name="Kukor R."/>
            <person name="Lanois A."/>
            <person name="Latreille P."/>
            <person name="Leimgruber N.K."/>
            <person name="Lipke C.M."/>
            <person name="Liu R."/>
            <person name="Lu X."/>
            <person name="Martens E.C."/>
            <person name="Marri P.R."/>
            <person name="Medigue C."/>
            <person name="Menard M.L."/>
            <person name="Miller N.M."/>
            <person name="Morales-Soto N."/>
            <person name="Norton S."/>
            <person name="Ogier J.C."/>
            <person name="Orchard S.S."/>
            <person name="Park D."/>
            <person name="Park Y."/>
            <person name="Qurollo B.A."/>
            <person name="Sugar D.R."/>
            <person name="Richards G.R."/>
            <person name="Rouy Z."/>
            <person name="Slominski B."/>
            <person name="Slominski K."/>
            <person name="Snyder H."/>
            <person name="Tjaden B.C."/>
            <person name="van der Hoeven R."/>
            <person name="Welch R.D."/>
            <person name="Wheeler C."/>
            <person name="Xiang B."/>
            <person name="Barbazuk B."/>
            <person name="Gaudriault S."/>
            <person name="Goodner B."/>
            <person name="Slater S.C."/>
            <person name="Forst S."/>
            <person name="Goldman B.S."/>
            <person name="Goodrich-Blair H."/>
        </authorList>
    </citation>
    <scope>NUCLEOTIDE SEQUENCE [LARGE SCALE GENOMIC DNA]</scope>
    <source>
        <strain evidence="1">SS-2004</strain>
    </source>
</reference>
<dbReference type="HOGENOM" id="CLU_2573095_0_0_6"/>
<organism evidence="1 2">
    <name type="scientific">Xenorhabdus bovienii (strain SS-2004)</name>
    <name type="common">Xenorhabdus nematophila subsp. bovienii</name>
    <dbReference type="NCBI Taxonomy" id="406818"/>
    <lineage>
        <taxon>Bacteria</taxon>
        <taxon>Pseudomonadati</taxon>
        <taxon>Pseudomonadota</taxon>
        <taxon>Gammaproteobacteria</taxon>
        <taxon>Enterobacterales</taxon>
        <taxon>Morganellaceae</taxon>
        <taxon>Xenorhabdus</taxon>
    </lineage>
</organism>